<organism evidence="5 6">
    <name type="scientific">Exophiala viscosa</name>
    <dbReference type="NCBI Taxonomy" id="2486360"/>
    <lineage>
        <taxon>Eukaryota</taxon>
        <taxon>Fungi</taxon>
        <taxon>Dikarya</taxon>
        <taxon>Ascomycota</taxon>
        <taxon>Pezizomycotina</taxon>
        <taxon>Eurotiomycetes</taxon>
        <taxon>Chaetothyriomycetidae</taxon>
        <taxon>Chaetothyriales</taxon>
        <taxon>Herpotrichiellaceae</taxon>
        <taxon>Exophiala</taxon>
    </lineage>
</organism>
<dbReference type="SUPFAM" id="SSF54928">
    <property type="entry name" value="RNA-binding domain, RBD"/>
    <property type="match status" value="1"/>
</dbReference>
<proteinExistence type="predicted"/>
<dbReference type="FunFam" id="3.30.70.330:FF:000376">
    <property type="entry name" value="Putative RNA binding protein"/>
    <property type="match status" value="1"/>
</dbReference>
<dbReference type="CDD" id="cd12400">
    <property type="entry name" value="RRM_Nop6"/>
    <property type="match status" value="1"/>
</dbReference>
<keyword evidence="1 2" id="KW-0694">RNA-binding</keyword>
<dbReference type="PANTHER" id="PTHR23236:SF51">
    <property type="entry name" value="NUCLEOLAR PROTEIN 6"/>
    <property type="match status" value="1"/>
</dbReference>
<feature type="compositionally biased region" description="Basic and acidic residues" evidence="3">
    <location>
        <begin position="121"/>
        <end position="133"/>
    </location>
</feature>
<protein>
    <recommendedName>
        <fullName evidence="4">RRM domain-containing protein</fullName>
    </recommendedName>
</protein>
<dbReference type="PANTHER" id="PTHR23236">
    <property type="entry name" value="EUKARYOTIC TRANSLATION INITIATION FACTOR 4B/4H"/>
    <property type="match status" value="1"/>
</dbReference>
<dbReference type="GO" id="GO:0019843">
    <property type="term" value="F:rRNA binding"/>
    <property type="evidence" value="ECO:0007669"/>
    <property type="project" value="TreeGrafter"/>
</dbReference>
<dbReference type="Proteomes" id="UP001203852">
    <property type="component" value="Unassembled WGS sequence"/>
</dbReference>
<dbReference type="InterPro" id="IPR000504">
    <property type="entry name" value="RRM_dom"/>
</dbReference>
<evidence type="ECO:0000259" key="4">
    <source>
        <dbReference type="PROSITE" id="PS50102"/>
    </source>
</evidence>
<dbReference type="InterPro" id="IPR034228">
    <property type="entry name" value="Nop6_RRM"/>
</dbReference>
<accession>A0AAN6DQV3</accession>
<comment type="caution">
    <text evidence="5">The sequence shown here is derived from an EMBL/GenBank/DDBJ whole genome shotgun (WGS) entry which is preliminary data.</text>
</comment>
<evidence type="ECO:0000313" key="6">
    <source>
        <dbReference type="Proteomes" id="UP001203852"/>
    </source>
</evidence>
<dbReference type="Gene3D" id="3.30.70.330">
    <property type="match status" value="1"/>
</dbReference>
<dbReference type="AlphaFoldDB" id="A0AAN6DQV3"/>
<dbReference type="InterPro" id="IPR035979">
    <property type="entry name" value="RBD_domain_sf"/>
</dbReference>
<dbReference type="GO" id="GO:0042274">
    <property type="term" value="P:ribosomal small subunit biogenesis"/>
    <property type="evidence" value="ECO:0007669"/>
    <property type="project" value="TreeGrafter"/>
</dbReference>
<feature type="domain" description="RRM" evidence="4">
    <location>
        <begin position="136"/>
        <end position="233"/>
    </location>
</feature>
<dbReference type="Pfam" id="PF00076">
    <property type="entry name" value="RRM_1"/>
    <property type="match status" value="1"/>
</dbReference>
<dbReference type="PROSITE" id="PS50102">
    <property type="entry name" value="RRM"/>
    <property type="match status" value="1"/>
</dbReference>
<feature type="compositionally biased region" description="Low complexity" evidence="3">
    <location>
        <begin position="25"/>
        <end position="40"/>
    </location>
</feature>
<dbReference type="SMART" id="SM00360">
    <property type="entry name" value="RRM"/>
    <property type="match status" value="1"/>
</dbReference>
<sequence>MAKKRKADQIESDNVAEQSQPAPTSDKASAGSASQAADGQKPVKKCKSKGQSRQERSERRSTKKRKTKEQPDADTQDTEEADEADGAGNLIENAAGNEQERADALQPIVEQPATKKKSKKEKQPGGKEKPKAEARFIVFVGNLPYDVTADQIRQHFIKIAPSSVRLTTDKQTGRSKGFAFLEFDAYDKMKTCLKLYHHSIFDPSGKTGDEDGQEPTHDERKKGRKINVELTAGGGGGKSKDRKAKIRTKNEKLDEERARQRTKEKEEKEKTAHKKKAAPGTGANAAGASESGGPGNGAIHPSRLRQMQH</sequence>
<gene>
    <name evidence="5" type="ORF">EDD36DRAFT_477260</name>
</gene>
<dbReference type="InterPro" id="IPR012677">
    <property type="entry name" value="Nucleotide-bd_a/b_plait_sf"/>
</dbReference>
<feature type="compositionally biased region" description="Low complexity" evidence="3">
    <location>
        <begin position="278"/>
        <end position="289"/>
    </location>
</feature>
<dbReference type="EMBL" id="MU404358">
    <property type="protein sequence ID" value="KAI1610576.1"/>
    <property type="molecule type" value="Genomic_DNA"/>
</dbReference>
<evidence type="ECO:0000256" key="2">
    <source>
        <dbReference type="PROSITE-ProRule" id="PRU00176"/>
    </source>
</evidence>
<name>A0AAN6DQV3_9EURO</name>
<feature type="compositionally biased region" description="Basic and acidic residues" evidence="3">
    <location>
        <begin position="248"/>
        <end position="270"/>
    </location>
</feature>
<feature type="compositionally biased region" description="Acidic residues" evidence="3">
    <location>
        <begin position="72"/>
        <end position="85"/>
    </location>
</feature>
<dbReference type="GO" id="GO:0005730">
    <property type="term" value="C:nucleolus"/>
    <property type="evidence" value="ECO:0007669"/>
    <property type="project" value="TreeGrafter"/>
</dbReference>
<reference evidence="5" key="1">
    <citation type="journal article" date="2022" name="bioRxiv">
        <title>Deciphering the potential niche of two novel black yeast fungi from a biological soil crust based on their genomes, phenotypes, and melanin regulation.</title>
        <authorList>
            <consortium name="DOE Joint Genome Institute"/>
            <person name="Carr E.C."/>
            <person name="Barton Q."/>
            <person name="Grambo S."/>
            <person name="Sullivan M."/>
            <person name="Renfro C.M."/>
            <person name="Kuo A."/>
            <person name="Pangilinan J."/>
            <person name="Lipzen A."/>
            <person name="Keymanesh K."/>
            <person name="Savage E."/>
            <person name="Barry K."/>
            <person name="Grigoriev I.V."/>
            <person name="Riekhof W.R."/>
            <person name="Harris S.S."/>
        </authorList>
    </citation>
    <scope>NUCLEOTIDE SEQUENCE</scope>
    <source>
        <strain evidence="5">JF 03-4F</strain>
    </source>
</reference>
<evidence type="ECO:0000256" key="3">
    <source>
        <dbReference type="SAM" id="MobiDB-lite"/>
    </source>
</evidence>
<evidence type="ECO:0000256" key="1">
    <source>
        <dbReference type="ARBA" id="ARBA00022884"/>
    </source>
</evidence>
<evidence type="ECO:0000313" key="5">
    <source>
        <dbReference type="EMBL" id="KAI1610576.1"/>
    </source>
</evidence>
<feature type="region of interest" description="Disordered" evidence="3">
    <location>
        <begin position="200"/>
        <end position="309"/>
    </location>
</feature>
<keyword evidence="6" id="KW-1185">Reference proteome</keyword>
<feature type="region of interest" description="Disordered" evidence="3">
    <location>
        <begin position="1"/>
        <end position="133"/>
    </location>
</feature>